<evidence type="ECO:0000313" key="1">
    <source>
        <dbReference type="EMBL" id="XBS56146.1"/>
    </source>
</evidence>
<accession>A0AAU7PX71</accession>
<reference evidence="1" key="1">
    <citation type="submission" date="2024-06" db="EMBL/GenBank/DDBJ databases">
        <title>Lacrimispora cavernae sp. nov., a novel anaerobe isolated from bat guano pile inside a cave.</title>
        <authorList>
            <person name="Miller S.L."/>
            <person name="Lu N."/>
            <person name="King J."/>
            <person name="Sankaranarayanan K."/>
            <person name="Lawson P.A."/>
        </authorList>
    </citation>
    <scope>NUCLEOTIDE SEQUENCE</scope>
    <source>
        <strain evidence="1">BS-2</strain>
    </source>
</reference>
<protein>
    <submittedName>
        <fullName evidence="1">Uncharacterized protein</fullName>
    </submittedName>
</protein>
<sequence>MERRKDIPQKAVMGEFMNSYLKSGNKIKDGTDVRYSGRFCQNLHLKR</sequence>
<name>A0AAU7PX71_9FIRM</name>
<dbReference type="RefSeq" id="WP_349948775.1">
    <property type="nucleotide sequence ID" value="NZ_CP157940.1"/>
</dbReference>
<proteinExistence type="predicted"/>
<dbReference type="EMBL" id="CP157940">
    <property type="protein sequence ID" value="XBS56146.1"/>
    <property type="molecule type" value="Genomic_DNA"/>
</dbReference>
<dbReference type="AlphaFoldDB" id="A0AAU7PX71"/>
<organism evidence="1">
    <name type="scientific">Lacrimispora sp. BS-2</name>
    <dbReference type="NCBI Taxonomy" id="3151850"/>
    <lineage>
        <taxon>Bacteria</taxon>
        <taxon>Bacillati</taxon>
        <taxon>Bacillota</taxon>
        <taxon>Clostridia</taxon>
        <taxon>Lachnospirales</taxon>
        <taxon>Lachnospiraceae</taxon>
        <taxon>Lacrimispora</taxon>
    </lineage>
</organism>
<gene>
    <name evidence="1" type="ORF">ABFV83_10290</name>
</gene>